<gene>
    <name evidence="2" type="ORF">D6T63_18600</name>
</gene>
<comment type="caution">
    <text evidence="2">The sequence shown here is derived from an EMBL/GenBank/DDBJ whole genome shotgun (WGS) entry which is preliminary data.</text>
</comment>
<accession>A0A3A5LWP3</accession>
<dbReference type="Proteomes" id="UP000272560">
    <property type="component" value="Unassembled WGS sequence"/>
</dbReference>
<evidence type="ECO:0000313" key="2">
    <source>
        <dbReference type="EMBL" id="RJT74403.1"/>
    </source>
</evidence>
<protein>
    <submittedName>
        <fullName evidence="2">Uncharacterized protein</fullName>
    </submittedName>
</protein>
<sequence>MAGPQDEAEETQRALINAAMVASDVPCSDVWLRYFALGGALDDFDLDAFFAGLMSLPLAECNLVAEAVNELIAEQPPRPKAPHRNGPPLPPETCGRGDVLDELLRQWLFGTTS</sequence>
<evidence type="ECO:0000256" key="1">
    <source>
        <dbReference type="SAM" id="MobiDB-lite"/>
    </source>
</evidence>
<feature type="region of interest" description="Disordered" evidence="1">
    <location>
        <begin position="74"/>
        <end position="96"/>
    </location>
</feature>
<evidence type="ECO:0000313" key="3">
    <source>
        <dbReference type="Proteomes" id="UP000272560"/>
    </source>
</evidence>
<organism evidence="2 3">
    <name type="scientific">Arthrobacter cheniae</name>
    <dbReference type="NCBI Taxonomy" id="1258888"/>
    <lineage>
        <taxon>Bacteria</taxon>
        <taxon>Bacillati</taxon>
        <taxon>Actinomycetota</taxon>
        <taxon>Actinomycetes</taxon>
        <taxon>Micrococcales</taxon>
        <taxon>Micrococcaceae</taxon>
        <taxon>Arthrobacter</taxon>
    </lineage>
</organism>
<dbReference type="OrthoDB" id="4935951at2"/>
<keyword evidence="3" id="KW-1185">Reference proteome</keyword>
<dbReference type="EMBL" id="QZVT01000020">
    <property type="protein sequence ID" value="RJT74403.1"/>
    <property type="molecule type" value="Genomic_DNA"/>
</dbReference>
<proteinExistence type="predicted"/>
<dbReference type="AlphaFoldDB" id="A0A3A5LWP3"/>
<name>A0A3A5LWP3_9MICC</name>
<dbReference type="RefSeq" id="WP_120150820.1">
    <property type="nucleotide sequence ID" value="NZ_QZVT01000020.1"/>
</dbReference>
<reference evidence="2 3" key="1">
    <citation type="submission" date="2018-09" db="EMBL/GenBank/DDBJ databases">
        <title>Novel species of Arthrobacter.</title>
        <authorList>
            <person name="Liu Q."/>
            <person name="Xin Y.-H."/>
        </authorList>
    </citation>
    <scope>NUCLEOTIDE SEQUENCE [LARGE SCALE GENOMIC DNA]</scope>
    <source>
        <strain evidence="2 3">Hz2</strain>
    </source>
</reference>